<keyword evidence="1" id="KW-0472">Membrane</keyword>
<keyword evidence="4" id="KW-1185">Reference proteome</keyword>
<feature type="transmembrane region" description="Helical" evidence="1">
    <location>
        <begin position="102"/>
        <end position="123"/>
    </location>
</feature>
<reference evidence="4" key="1">
    <citation type="submission" date="2019-02" db="EMBL/GenBank/DDBJ databases">
        <title>Glaciihabitans arcticus sp. nov., a psychrotolerant bacterium isolated from polar soil.</title>
        <authorList>
            <person name="Dahal R.H."/>
        </authorList>
    </citation>
    <scope>NUCLEOTIDE SEQUENCE [LARGE SCALE GENOMIC DNA]</scope>
    <source>
        <strain evidence="4">RP-3-7</strain>
    </source>
</reference>
<organism evidence="3 4">
    <name type="scientific">Glaciihabitans arcticus</name>
    <dbReference type="NCBI Taxonomy" id="2668039"/>
    <lineage>
        <taxon>Bacteria</taxon>
        <taxon>Bacillati</taxon>
        <taxon>Actinomycetota</taxon>
        <taxon>Actinomycetes</taxon>
        <taxon>Micrococcales</taxon>
        <taxon>Microbacteriaceae</taxon>
        <taxon>Glaciihabitans</taxon>
    </lineage>
</organism>
<gene>
    <name evidence="3" type="ORF">EYE40_09365</name>
</gene>
<evidence type="ECO:0000313" key="4">
    <source>
        <dbReference type="Proteomes" id="UP000294194"/>
    </source>
</evidence>
<feature type="domain" description="VanZ-like" evidence="2">
    <location>
        <begin position="78"/>
        <end position="151"/>
    </location>
</feature>
<feature type="transmembrane region" description="Helical" evidence="1">
    <location>
        <begin position="135"/>
        <end position="156"/>
    </location>
</feature>
<feature type="transmembrane region" description="Helical" evidence="1">
    <location>
        <begin position="12"/>
        <end position="32"/>
    </location>
</feature>
<name>A0A4V2JEZ9_9MICO</name>
<feature type="transmembrane region" description="Helical" evidence="1">
    <location>
        <begin position="44"/>
        <end position="61"/>
    </location>
</feature>
<evidence type="ECO:0000259" key="2">
    <source>
        <dbReference type="Pfam" id="PF04892"/>
    </source>
</evidence>
<dbReference type="RefSeq" id="WP_130981690.1">
    <property type="nucleotide sequence ID" value="NZ_SISG01000001.1"/>
</dbReference>
<keyword evidence="1" id="KW-1133">Transmembrane helix</keyword>
<evidence type="ECO:0000313" key="3">
    <source>
        <dbReference type="EMBL" id="TBN57579.1"/>
    </source>
</evidence>
<evidence type="ECO:0000256" key="1">
    <source>
        <dbReference type="SAM" id="Phobius"/>
    </source>
</evidence>
<dbReference type="InterPro" id="IPR006976">
    <property type="entry name" value="VanZ-like"/>
</dbReference>
<dbReference type="AlphaFoldDB" id="A0A4V2JEZ9"/>
<comment type="caution">
    <text evidence="3">The sequence shown here is derived from an EMBL/GenBank/DDBJ whole genome shotgun (WGS) entry which is preliminary data.</text>
</comment>
<feature type="transmembrane region" description="Helical" evidence="1">
    <location>
        <begin position="81"/>
        <end position="97"/>
    </location>
</feature>
<dbReference type="EMBL" id="SISG01000001">
    <property type="protein sequence ID" value="TBN57579.1"/>
    <property type="molecule type" value="Genomic_DNA"/>
</dbReference>
<keyword evidence="1" id="KW-0812">Transmembrane</keyword>
<dbReference type="Proteomes" id="UP000294194">
    <property type="component" value="Unassembled WGS sequence"/>
</dbReference>
<accession>A0A4V2JEZ9</accession>
<dbReference type="Pfam" id="PF04892">
    <property type="entry name" value="VanZ"/>
    <property type="match status" value="1"/>
</dbReference>
<protein>
    <submittedName>
        <fullName evidence="3">VanZ family protein</fullName>
    </submittedName>
</protein>
<proteinExistence type="predicted"/>
<sequence length="161" mass="17163">MLSTFIADNYALVRVLLIVGVLALIALAIVLARAGDRGRRISGFLGGAALLVVILLTLTPHGKQLPPAECYLVVDDPLRDIFNVGLFLLPALFFVVATRKPIWVFVAGVALSALIEIVQQLLHGLLSRACDINDWIANSTGAAAGVLIGFVIVALVKRRKA</sequence>